<comment type="pathway">
    <text evidence="8">Amino-acid biosynthesis; L-arginine biosynthesis [regulation].</text>
</comment>
<name>A0A0A8B4A0_9ACTN</name>
<feature type="domain" description="Arginine repressor C-terminal" evidence="10">
    <location>
        <begin position="72"/>
        <end position="137"/>
    </location>
</feature>
<keyword evidence="5 8" id="KW-0805">Transcription regulation</keyword>
<gene>
    <name evidence="8" type="primary">argR</name>
    <name evidence="11" type="ORF">JI75_05725</name>
</gene>
<dbReference type="InterPro" id="IPR036390">
    <property type="entry name" value="WH_DNA-bd_sf"/>
</dbReference>
<dbReference type="InterPro" id="IPR036388">
    <property type="entry name" value="WH-like_DNA-bd_sf"/>
</dbReference>
<evidence type="ECO:0000256" key="7">
    <source>
        <dbReference type="ARBA" id="ARBA00023163"/>
    </source>
</evidence>
<dbReference type="GO" id="GO:0034618">
    <property type="term" value="F:arginine binding"/>
    <property type="evidence" value="ECO:0007669"/>
    <property type="project" value="InterPro"/>
</dbReference>
<evidence type="ECO:0000256" key="2">
    <source>
        <dbReference type="ARBA" id="ARBA00008316"/>
    </source>
</evidence>
<dbReference type="AlphaFoldDB" id="A0A0A8B4A0"/>
<keyword evidence="7 8" id="KW-0804">Transcription</keyword>
<dbReference type="SUPFAM" id="SSF55252">
    <property type="entry name" value="C-terminal domain of arginine repressor"/>
    <property type="match status" value="1"/>
</dbReference>
<dbReference type="PANTHER" id="PTHR34471">
    <property type="entry name" value="ARGININE REPRESSOR"/>
    <property type="match status" value="1"/>
</dbReference>
<keyword evidence="12" id="KW-1185">Reference proteome</keyword>
<dbReference type="GO" id="GO:1900079">
    <property type="term" value="P:regulation of arginine biosynthetic process"/>
    <property type="evidence" value="ECO:0007669"/>
    <property type="project" value="UniProtKB-UniRule"/>
</dbReference>
<dbReference type="SUPFAM" id="SSF46785">
    <property type="entry name" value="Winged helix' DNA-binding domain"/>
    <property type="match status" value="1"/>
</dbReference>
<dbReference type="RefSeq" id="WP_039690638.1">
    <property type="nucleotide sequence ID" value="NZ_CP009302.1"/>
</dbReference>
<dbReference type="Proteomes" id="UP000031121">
    <property type="component" value="Chromosome"/>
</dbReference>
<evidence type="ECO:0000259" key="9">
    <source>
        <dbReference type="Pfam" id="PF01316"/>
    </source>
</evidence>
<dbReference type="Pfam" id="PF02863">
    <property type="entry name" value="Arg_repressor_C"/>
    <property type="match status" value="1"/>
</dbReference>
<dbReference type="Gene3D" id="3.30.1360.40">
    <property type="match status" value="1"/>
</dbReference>
<reference evidence="12" key="1">
    <citation type="submission" date="2014-08" db="EMBL/GenBank/DDBJ databases">
        <title>Coriobacteriaceae sp. complete genome.</title>
        <authorList>
            <person name="Looft T."/>
            <person name="Bayles D.O."/>
            <person name="Stanton T.B."/>
        </authorList>
    </citation>
    <scope>NUCLEOTIDE SEQUENCE [LARGE SCALE GENOMIC DNA]</scope>
    <source>
        <strain evidence="12">68-1-3</strain>
    </source>
</reference>
<keyword evidence="8" id="KW-0028">Amino-acid biosynthesis</keyword>
<comment type="function">
    <text evidence="8">Regulates arginine biosynthesis genes.</text>
</comment>
<dbReference type="Pfam" id="PF01316">
    <property type="entry name" value="Arg_repressor"/>
    <property type="match status" value="1"/>
</dbReference>
<dbReference type="EMBL" id="CP009302">
    <property type="protein sequence ID" value="AJC12235.1"/>
    <property type="molecule type" value="Genomic_DNA"/>
</dbReference>
<dbReference type="PRINTS" id="PR01467">
    <property type="entry name" value="ARGREPRESSOR"/>
</dbReference>
<dbReference type="GO" id="GO:0003700">
    <property type="term" value="F:DNA-binding transcription factor activity"/>
    <property type="evidence" value="ECO:0007669"/>
    <property type="project" value="UniProtKB-UniRule"/>
</dbReference>
<feature type="domain" description="Arginine repressor DNA-binding" evidence="9">
    <location>
        <begin position="6"/>
        <end position="64"/>
    </location>
</feature>
<dbReference type="InterPro" id="IPR020900">
    <property type="entry name" value="Arg_repress_DNA-bd"/>
</dbReference>
<evidence type="ECO:0000256" key="4">
    <source>
        <dbReference type="ARBA" id="ARBA00022491"/>
    </source>
</evidence>
<evidence type="ECO:0000313" key="11">
    <source>
        <dbReference type="EMBL" id="AJC12235.1"/>
    </source>
</evidence>
<organism evidence="11 12">
    <name type="scientific">Berryella intestinalis</name>
    <dbReference type="NCBI Taxonomy" id="1531429"/>
    <lineage>
        <taxon>Bacteria</taxon>
        <taxon>Bacillati</taxon>
        <taxon>Actinomycetota</taxon>
        <taxon>Coriobacteriia</taxon>
        <taxon>Eggerthellales</taxon>
        <taxon>Eggerthellaceae</taxon>
        <taxon>Berryella</taxon>
    </lineage>
</organism>
<dbReference type="OrthoDB" id="7060358at2"/>
<evidence type="ECO:0000256" key="1">
    <source>
        <dbReference type="ARBA" id="ARBA00004496"/>
    </source>
</evidence>
<dbReference type="Gene3D" id="1.10.10.10">
    <property type="entry name" value="Winged helix-like DNA-binding domain superfamily/Winged helix DNA-binding domain"/>
    <property type="match status" value="1"/>
</dbReference>
<dbReference type="InterPro" id="IPR001669">
    <property type="entry name" value="Arg_repress"/>
</dbReference>
<evidence type="ECO:0000256" key="5">
    <source>
        <dbReference type="ARBA" id="ARBA00023015"/>
    </source>
</evidence>
<dbReference type="GO" id="GO:0003677">
    <property type="term" value="F:DNA binding"/>
    <property type="evidence" value="ECO:0007669"/>
    <property type="project" value="UniProtKB-KW"/>
</dbReference>
<dbReference type="GO" id="GO:0051259">
    <property type="term" value="P:protein complex oligomerization"/>
    <property type="evidence" value="ECO:0007669"/>
    <property type="project" value="InterPro"/>
</dbReference>
<dbReference type="STRING" id="1531429.JI75_05725"/>
<reference evidence="11 12" key="2">
    <citation type="journal article" date="2015" name="Genome Announc.">
        <title>Complete Genome Sequence of Coriobacteriaceae Strain 68-1-3, a Novel Mucus-Degrading Isolate from the Swine Intestinal Tract.</title>
        <authorList>
            <person name="Looft T."/>
            <person name="Bayles D.O."/>
            <person name="Alt D.P."/>
            <person name="Stanton T.B."/>
        </authorList>
    </citation>
    <scope>NUCLEOTIDE SEQUENCE [LARGE SCALE GENOMIC DNA]</scope>
    <source>
        <strain evidence="11 12">68-1-3</strain>
    </source>
</reference>
<comment type="subcellular location">
    <subcellularLocation>
        <location evidence="1 8">Cytoplasm</location>
    </subcellularLocation>
</comment>
<comment type="similarity">
    <text evidence="2 8">Belongs to the ArgR family.</text>
</comment>
<dbReference type="HAMAP" id="MF_00173">
    <property type="entry name" value="Arg_repressor"/>
    <property type="match status" value="1"/>
</dbReference>
<accession>A0A0A8B4A0</accession>
<evidence type="ECO:0000256" key="6">
    <source>
        <dbReference type="ARBA" id="ARBA00023125"/>
    </source>
</evidence>
<keyword evidence="6 8" id="KW-0238">DNA-binding</keyword>
<dbReference type="InterPro" id="IPR036251">
    <property type="entry name" value="Arg_repress_C_sf"/>
</dbReference>
<dbReference type="UniPathway" id="UPA00068"/>
<dbReference type="GO" id="GO:0006526">
    <property type="term" value="P:L-arginine biosynthetic process"/>
    <property type="evidence" value="ECO:0007669"/>
    <property type="project" value="UniProtKB-UniPathway"/>
</dbReference>
<protein>
    <recommendedName>
        <fullName evidence="8">Arginine repressor</fullName>
    </recommendedName>
</protein>
<dbReference type="KEGG" id="cbac:JI75_05725"/>
<keyword evidence="8" id="KW-0055">Arginine biosynthesis</keyword>
<keyword evidence="3 8" id="KW-0963">Cytoplasm</keyword>
<dbReference type="InterPro" id="IPR020899">
    <property type="entry name" value="Arg_repress_C"/>
</dbReference>
<evidence type="ECO:0000256" key="3">
    <source>
        <dbReference type="ARBA" id="ARBA00022490"/>
    </source>
</evidence>
<dbReference type="PANTHER" id="PTHR34471:SF1">
    <property type="entry name" value="ARGININE REPRESSOR"/>
    <property type="match status" value="1"/>
</dbReference>
<evidence type="ECO:0000313" key="12">
    <source>
        <dbReference type="Proteomes" id="UP000031121"/>
    </source>
</evidence>
<proteinExistence type="inferred from homology"/>
<dbReference type="GO" id="GO:0005737">
    <property type="term" value="C:cytoplasm"/>
    <property type="evidence" value="ECO:0007669"/>
    <property type="project" value="UniProtKB-SubCell"/>
</dbReference>
<evidence type="ECO:0000256" key="8">
    <source>
        <dbReference type="HAMAP-Rule" id="MF_00173"/>
    </source>
</evidence>
<dbReference type="HOGENOM" id="CLU_097103_0_0_11"/>
<keyword evidence="4 8" id="KW-0678">Repressor</keyword>
<evidence type="ECO:0000259" key="10">
    <source>
        <dbReference type="Pfam" id="PF02863"/>
    </source>
</evidence>
<sequence length="146" mass="16337">MKKSVHRHDVIRDIVRREAIHTQRDLVAKLQELGYECTQATVSRDIANIGLLKSQDGLYVLPEDMRLYHMLSEIVGEIHVAGHSVVVRTNPGIAPGVADAIDNVHIEGLLGTVAGDNTILIIAYSPEDAKFVKQRLLELKRHFKRV</sequence>